<dbReference type="PANTHER" id="PTHR13847">
    <property type="entry name" value="SARCOSINE DEHYDROGENASE-RELATED"/>
    <property type="match status" value="1"/>
</dbReference>
<name>A0ABW4KT38_9BURK</name>
<sequence>MNTTDTLIVGAGMAGASLAWRLAQRGHAVTLLERESQQGAHSTGRSAAMFMESYGPPQVRALTRAGRSFYLQPPAGFTDDVLVSPRAALIVGRPEQSTELEATWAALSGGGTRVRRLSGAEAVALLPVLAPEQIGGAVLDEDGYDMDVNALLQGFLRGARTAGAQLRVGAEVVSARHDGAVWTVQLASGETLQARTLVNAAGAWVDELAQRAGARPIGIEPLRRSAFTFRAPEHMDPSGWPMAIDVDESWYLKPDAGQLLGSPANADPTTPHDVQPEELDIATGIYRIEEMTTLRIHRPTATWAGLRSFVHDGEIVIGFDAQLPRFFWLAAQGGYGIQSAAGASLLAVSQILGDVMAPDLAVQGVNAQAVSPSRLR</sequence>
<evidence type="ECO:0000313" key="4">
    <source>
        <dbReference type="Proteomes" id="UP001597304"/>
    </source>
</evidence>
<dbReference type="SUPFAM" id="SSF51905">
    <property type="entry name" value="FAD/NAD(P)-binding domain"/>
    <property type="match status" value="1"/>
</dbReference>
<dbReference type="InterPro" id="IPR036188">
    <property type="entry name" value="FAD/NAD-bd_sf"/>
</dbReference>
<evidence type="ECO:0000313" key="3">
    <source>
        <dbReference type="EMBL" id="MFD1710006.1"/>
    </source>
</evidence>
<feature type="domain" description="FAD dependent oxidoreductase" evidence="2">
    <location>
        <begin position="5"/>
        <end position="347"/>
    </location>
</feature>
<evidence type="ECO:0000259" key="2">
    <source>
        <dbReference type="Pfam" id="PF01266"/>
    </source>
</evidence>
<dbReference type="InterPro" id="IPR006076">
    <property type="entry name" value="FAD-dep_OxRdtase"/>
</dbReference>
<organism evidence="3 4">
    <name type="scientific">Ottowia flava</name>
    <dbReference type="NCBI Taxonomy" id="2675430"/>
    <lineage>
        <taxon>Bacteria</taxon>
        <taxon>Pseudomonadati</taxon>
        <taxon>Pseudomonadota</taxon>
        <taxon>Betaproteobacteria</taxon>
        <taxon>Burkholderiales</taxon>
        <taxon>Comamonadaceae</taxon>
        <taxon>Ottowia</taxon>
    </lineage>
</organism>
<accession>A0ABW4KT38</accession>
<dbReference type="Gene3D" id="3.50.50.60">
    <property type="entry name" value="FAD/NAD(P)-binding domain"/>
    <property type="match status" value="1"/>
</dbReference>
<dbReference type="Pfam" id="PF01266">
    <property type="entry name" value="DAO"/>
    <property type="match status" value="1"/>
</dbReference>
<proteinExistence type="predicted"/>
<dbReference type="Gene3D" id="3.30.9.10">
    <property type="entry name" value="D-Amino Acid Oxidase, subunit A, domain 2"/>
    <property type="match status" value="1"/>
</dbReference>
<dbReference type="EMBL" id="JBHUEJ010000014">
    <property type="protein sequence ID" value="MFD1710006.1"/>
    <property type="molecule type" value="Genomic_DNA"/>
</dbReference>
<protein>
    <submittedName>
        <fullName evidence="3">NAD(P)/FAD-dependent oxidoreductase</fullName>
        <ecNumber evidence="3">1.-.-.-</ecNumber>
    </submittedName>
</protein>
<reference evidence="4" key="1">
    <citation type="journal article" date="2019" name="Int. J. Syst. Evol. Microbiol.">
        <title>The Global Catalogue of Microorganisms (GCM) 10K type strain sequencing project: providing services to taxonomists for standard genome sequencing and annotation.</title>
        <authorList>
            <consortium name="The Broad Institute Genomics Platform"/>
            <consortium name="The Broad Institute Genome Sequencing Center for Infectious Disease"/>
            <person name="Wu L."/>
            <person name="Ma J."/>
        </authorList>
    </citation>
    <scope>NUCLEOTIDE SEQUENCE [LARGE SCALE GENOMIC DNA]</scope>
    <source>
        <strain evidence="4">LMG 29247</strain>
    </source>
</reference>
<dbReference type="PANTHER" id="PTHR13847:SF287">
    <property type="entry name" value="FAD-DEPENDENT OXIDOREDUCTASE DOMAIN-CONTAINING PROTEIN 1"/>
    <property type="match status" value="1"/>
</dbReference>
<dbReference type="EC" id="1.-.-.-" evidence="3"/>
<keyword evidence="1 3" id="KW-0560">Oxidoreductase</keyword>
<dbReference type="RefSeq" id="WP_147915046.1">
    <property type="nucleotide sequence ID" value="NZ_JBHUEJ010000014.1"/>
</dbReference>
<comment type="caution">
    <text evidence="3">The sequence shown here is derived from an EMBL/GenBank/DDBJ whole genome shotgun (WGS) entry which is preliminary data.</text>
</comment>
<evidence type="ECO:0000256" key="1">
    <source>
        <dbReference type="ARBA" id="ARBA00023002"/>
    </source>
</evidence>
<gene>
    <name evidence="3" type="ORF">ACFSF0_05285</name>
</gene>
<dbReference type="Proteomes" id="UP001597304">
    <property type="component" value="Unassembled WGS sequence"/>
</dbReference>
<keyword evidence="4" id="KW-1185">Reference proteome</keyword>
<dbReference type="GO" id="GO:0016491">
    <property type="term" value="F:oxidoreductase activity"/>
    <property type="evidence" value="ECO:0007669"/>
    <property type="project" value="UniProtKB-KW"/>
</dbReference>